<proteinExistence type="predicted"/>
<protein>
    <submittedName>
        <fullName evidence="2">Aminotransferase class V-fold PLP-dependent enzyme</fullName>
    </submittedName>
</protein>
<sequence>MKSVAMGRAGVGPALHMTLDEFRAGFDALKTLAWLDTPGCPPASRPVLEALHRNLDSWQEGHFSWTEWEADPDHARADIASLLGATPADIALVSSVSEAASTIARSLPRGARVLVEAEEFRSNLFPWTALAERGEIEVVSPQAGGTGTLTDRLCASLVDGIDLVAVSTALSSTGARPDLSVIAARARAAGAKLFLDATQSFGVLRLDLESIRPDYVAVHGYKWMLAPRGCAWMYVRSGNVSELEPLAPGWHTVDRPNASYFGEEPWSAHARKLDGALPWLPWIGGRAAVQWLRRLDAEQVEARALDLAGQARRGLESLGIEVAPSDQPSHIVRMYAGGSDVLARHLRSRGVIASGGPTGLRVGFHGFNDDDDVTRFLDGVETWQSERLSTDDTN</sequence>
<dbReference type="Gene3D" id="3.90.1150.10">
    <property type="entry name" value="Aspartate Aminotransferase, domain 1"/>
    <property type="match status" value="1"/>
</dbReference>
<accession>A0A5B8C647</accession>
<organism evidence="2 3">
    <name type="scientific">Georgenia yuyongxinii</name>
    <dbReference type="NCBI Taxonomy" id="2589797"/>
    <lineage>
        <taxon>Bacteria</taxon>
        <taxon>Bacillati</taxon>
        <taxon>Actinomycetota</taxon>
        <taxon>Actinomycetes</taxon>
        <taxon>Micrococcales</taxon>
        <taxon>Bogoriellaceae</taxon>
        <taxon>Georgenia</taxon>
    </lineage>
</organism>
<keyword evidence="2" id="KW-0032">Aminotransferase</keyword>
<feature type="domain" description="Aminotransferase class V" evidence="1">
    <location>
        <begin position="69"/>
        <end position="357"/>
    </location>
</feature>
<dbReference type="InterPro" id="IPR015424">
    <property type="entry name" value="PyrdxlP-dep_Trfase"/>
</dbReference>
<gene>
    <name evidence="2" type="ORF">FE374_14665</name>
</gene>
<dbReference type="GO" id="GO:0008483">
    <property type="term" value="F:transaminase activity"/>
    <property type="evidence" value="ECO:0007669"/>
    <property type="project" value="UniProtKB-KW"/>
</dbReference>
<dbReference type="OrthoDB" id="250246at2"/>
<dbReference type="InterPro" id="IPR015422">
    <property type="entry name" value="PyrdxlP-dep_Trfase_small"/>
</dbReference>
<name>A0A5B8C647_9MICO</name>
<dbReference type="EMBL" id="CP040915">
    <property type="protein sequence ID" value="QDC25687.1"/>
    <property type="molecule type" value="Genomic_DNA"/>
</dbReference>
<evidence type="ECO:0000313" key="3">
    <source>
        <dbReference type="Proteomes" id="UP000314616"/>
    </source>
</evidence>
<dbReference type="KEGG" id="gyu:FE374_14665"/>
<reference evidence="2 3" key="1">
    <citation type="submission" date="2019-05" db="EMBL/GenBank/DDBJ databases">
        <title>Georgenia *** sp. nov., and Georgenia *** sp. nov., isolated from the intestinal contents of plateau pika (Ochotona curzoniae) in the Qinghai-Tibet plateau of China.</title>
        <authorList>
            <person name="Tian Z."/>
        </authorList>
    </citation>
    <scope>NUCLEOTIDE SEQUENCE [LARGE SCALE GENOMIC DNA]</scope>
    <source>
        <strain evidence="2 3">Z443</strain>
    </source>
</reference>
<dbReference type="InterPro" id="IPR015421">
    <property type="entry name" value="PyrdxlP-dep_Trfase_major"/>
</dbReference>
<dbReference type="AlphaFoldDB" id="A0A5B8C647"/>
<dbReference type="Proteomes" id="UP000314616">
    <property type="component" value="Chromosome"/>
</dbReference>
<dbReference type="Gene3D" id="3.40.640.10">
    <property type="entry name" value="Type I PLP-dependent aspartate aminotransferase-like (Major domain)"/>
    <property type="match status" value="1"/>
</dbReference>
<dbReference type="InterPro" id="IPR000192">
    <property type="entry name" value="Aminotrans_V_dom"/>
</dbReference>
<evidence type="ECO:0000313" key="2">
    <source>
        <dbReference type="EMBL" id="QDC25687.1"/>
    </source>
</evidence>
<dbReference type="PANTHER" id="PTHR43586">
    <property type="entry name" value="CYSTEINE DESULFURASE"/>
    <property type="match status" value="1"/>
</dbReference>
<dbReference type="RefSeq" id="WP_139929937.1">
    <property type="nucleotide sequence ID" value="NZ_CP040915.1"/>
</dbReference>
<evidence type="ECO:0000259" key="1">
    <source>
        <dbReference type="Pfam" id="PF00266"/>
    </source>
</evidence>
<dbReference type="PANTHER" id="PTHR43586:SF21">
    <property type="entry name" value="PYRIDOXAL PHOSPHATE (PLP)-DEPENDENT ASPARTATE AMINOTRANSFERASE SUPERFAMILY"/>
    <property type="match status" value="1"/>
</dbReference>
<keyword evidence="2" id="KW-0808">Transferase</keyword>
<dbReference type="Pfam" id="PF00266">
    <property type="entry name" value="Aminotran_5"/>
    <property type="match status" value="1"/>
</dbReference>
<dbReference type="SUPFAM" id="SSF53383">
    <property type="entry name" value="PLP-dependent transferases"/>
    <property type="match status" value="1"/>
</dbReference>